<evidence type="ECO:0000313" key="3">
    <source>
        <dbReference type="EMBL" id="MCC9631651.1"/>
    </source>
</evidence>
<keyword evidence="1" id="KW-1133">Transmembrane helix</keyword>
<dbReference type="EMBL" id="JAJKFT010000010">
    <property type="protein sequence ID" value="MCC9631651.1"/>
    <property type="molecule type" value="Genomic_DNA"/>
</dbReference>
<feature type="signal peptide" evidence="2">
    <location>
        <begin position="1"/>
        <end position="24"/>
    </location>
</feature>
<dbReference type="Gene3D" id="3.40.50.1820">
    <property type="entry name" value="alpha/beta hydrolase"/>
    <property type="match status" value="1"/>
</dbReference>
<sequence length="723" mass="80850">MQRQLWGLGLAILCFWTQSSTAFAQTETHVKIPVNAPIIRTIDVGFDKTLVVSEQGEVVHFNPSAENPVPEKLTKEGERIADLAPLRDQSGTILLSKGGELQLLRDDAAKPELLMQSPVLGQLFAAFSHRALVVDKKGNYALINVDDKTAEPTKTFPDFGAKLKVYDDLTLAAYANGESLHLADVASGEKILTLPVGELLDYDVSKQRRIAVVASSFGGVQFWDLVHKEPLDIGLGMFDEVWYLKFLPSGDLLAITRDGVATVYQSGEWRSIHTFQVPPMSELRFAEVSENNELMLTTKENSVHTIPMVLYGFAREPAPAGYFPVQLWYATNRLPSGGLGTFRDRLFNWLSRPDVIGVFIVVALLSFIVAMALAKFPRRWRALYSVIVACLTLLVLTAILFPLVDRQATLAQSSPENYFGNVLDESGKFTWGRCEVTVPTDRLPGDLDEPLEFLGFKAPEDPEKHFILTKVEPTSPETIIDEVKAKGEPEEILIFVHGYNVPFAAAAKRTAQLKVDLDIDGEAFFFSWPSHGNLSQYLADEDNARLSATPFQEMLKTICDPFKNTRIHIIGHSMGTRIVHESLRQMYAEKSPTLEALDSLVLAAPDIDRRQFHLELEQIVRQLDLPITLYASANDKALMISGQLHDNTRLGDVAPEPVIVPGVETIDCSMINTDFLGHGYYGDSDDLLKDLFQVIRDDRRAEQRFGLILQQLDDKRRYWHLLP</sequence>
<keyword evidence="4" id="KW-1185">Reference proteome</keyword>
<keyword evidence="3" id="KW-0378">Hydrolase</keyword>
<dbReference type="RefSeq" id="WP_230224008.1">
    <property type="nucleotide sequence ID" value="NZ_JAJKFT010000010.1"/>
</dbReference>
<dbReference type="Gene3D" id="2.130.10.10">
    <property type="entry name" value="YVTN repeat-like/Quinoprotein amine dehydrogenase"/>
    <property type="match status" value="1"/>
</dbReference>
<comment type="caution">
    <text evidence="3">The sequence shown here is derived from an EMBL/GenBank/DDBJ whole genome shotgun (WGS) entry which is preliminary data.</text>
</comment>
<keyword evidence="2" id="KW-0732">Signal</keyword>
<dbReference type="GO" id="GO:0016787">
    <property type="term" value="F:hydrolase activity"/>
    <property type="evidence" value="ECO:0007669"/>
    <property type="project" value="UniProtKB-KW"/>
</dbReference>
<evidence type="ECO:0000256" key="1">
    <source>
        <dbReference type="SAM" id="Phobius"/>
    </source>
</evidence>
<name>A0A9X1MRX9_9BACT</name>
<protein>
    <submittedName>
        <fullName evidence="3">Alpha/beta fold hydrolase</fullName>
    </submittedName>
</protein>
<dbReference type="Proteomes" id="UP001139103">
    <property type="component" value="Unassembled WGS sequence"/>
</dbReference>
<keyword evidence="1" id="KW-0472">Membrane</keyword>
<evidence type="ECO:0000313" key="4">
    <source>
        <dbReference type="Proteomes" id="UP001139103"/>
    </source>
</evidence>
<feature type="transmembrane region" description="Helical" evidence="1">
    <location>
        <begin position="355"/>
        <end position="376"/>
    </location>
</feature>
<dbReference type="SUPFAM" id="SSF53474">
    <property type="entry name" value="alpha/beta-Hydrolases"/>
    <property type="match status" value="1"/>
</dbReference>
<dbReference type="PANTHER" id="PTHR36513:SF1">
    <property type="entry name" value="TRANSMEMBRANE PROTEIN"/>
    <property type="match status" value="1"/>
</dbReference>
<dbReference type="InterPro" id="IPR010297">
    <property type="entry name" value="DUF900_hydrolase"/>
</dbReference>
<evidence type="ECO:0000256" key="2">
    <source>
        <dbReference type="SAM" id="SignalP"/>
    </source>
</evidence>
<reference evidence="3" key="1">
    <citation type="submission" date="2021-11" db="EMBL/GenBank/DDBJ databases">
        <title>Genome sequence.</title>
        <authorList>
            <person name="Sun Q."/>
        </authorList>
    </citation>
    <scope>NUCLEOTIDE SEQUENCE</scope>
    <source>
        <strain evidence="3">JC732</strain>
    </source>
</reference>
<proteinExistence type="predicted"/>
<accession>A0A9X1MRX9</accession>
<feature type="chain" id="PRO_5040860556" evidence="2">
    <location>
        <begin position="25"/>
        <end position="723"/>
    </location>
</feature>
<keyword evidence="1" id="KW-0812">Transmembrane</keyword>
<dbReference type="AlphaFoldDB" id="A0A9X1MRX9"/>
<gene>
    <name evidence="3" type="ORF">LOC68_24910</name>
</gene>
<dbReference type="SUPFAM" id="SSF69322">
    <property type="entry name" value="Tricorn protease domain 2"/>
    <property type="match status" value="1"/>
</dbReference>
<dbReference type="InterPro" id="IPR015943">
    <property type="entry name" value="WD40/YVTN_repeat-like_dom_sf"/>
</dbReference>
<dbReference type="PANTHER" id="PTHR36513">
    <property type="entry name" value="ABC TRANSMEMBRANE TYPE-1 DOMAIN-CONTAINING PROTEIN"/>
    <property type="match status" value="1"/>
</dbReference>
<dbReference type="InterPro" id="IPR029058">
    <property type="entry name" value="AB_hydrolase_fold"/>
</dbReference>
<dbReference type="Pfam" id="PF05990">
    <property type="entry name" value="DUF900"/>
    <property type="match status" value="1"/>
</dbReference>
<organism evidence="3 4">
    <name type="scientific">Blastopirellula sediminis</name>
    <dbReference type="NCBI Taxonomy" id="2894196"/>
    <lineage>
        <taxon>Bacteria</taxon>
        <taxon>Pseudomonadati</taxon>
        <taxon>Planctomycetota</taxon>
        <taxon>Planctomycetia</taxon>
        <taxon>Pirellulales</taxon>
        <taxon>Pirellulaceae</taxon>
        <taxon>Blastopirellula</taxon>
    </lineage>
</organism>
<feature type="transmembrane region" description="Helical" evidence="1">
    <location>
        <begin position="383"/>
        <end position="404"/>
    </location>
</feature>